<dbReference type="AlphaFoldDB" id="A0AAD6UZW9"/>
<feature type="region of interest" description="Disordered" evidence="1">
    <location>
        <begin position="143"/>
        <end position="183"/>
    </location>
</feature>
<feature type="compositionally biased region" description="Basic and acidic residues" evidence="1">
    <location>
        <begin position="167"/>
        <end position="183"/>
    </location>
</feature>
<sequence>MATVSITIKFEKSSKRDGHAPIHGGPEFLTQATPERLGKRIERAAEGKHSQGIRMDRRQLQSVKMLNIVMKIGELDSDDQIEVGEMTQEIMRNGGKKAVGSMWEKQCENAELREASWCLDNANEEESAEDIEEEDRDVWTSSKNTAQDAGDAQKIAKGRESTIGSDQGHRVEREVEGHLQETQRKTGKLQIGWMAAITQRKGAGPITCQKYKAGWRRAGGLGVNHELRSAASPQTRDWTHQTHIAKVDISASTSPLSDKQPPMTEEGLQAPEHAYTLWLPVTFSAPVVRTVIGQELDHWLKILLIRHFREYSHMNGYYHLRGPALKPGAAGWTQDTNELVIHYLSEYFNLAMLCRPLPRAYSISIGSLGMSLRCAGAAERLLSVKSVKIN</sequence>
<reference evidence="2" key="1">
    <citation type="submission" date="2023-03" db="EMBL/GenBank/DDBJ databases">
        <title>Massive genome expansion in bonnet fungi (Mycena s.s.) driven by repeated elements and novel gene families across ecological guilds.</title>
        <authorList>
            <consortium name="Lawrence Berkeley National Laboratory"/>
            <person name="Harder C.B."/>
            <person name="Miyauchi S."/>
            <person name="Viragh M."/>
            <person name="Kuo A."/>
            <person name="Thoen E."/>
            <person name="Andreopoulos B."/>
            <person name="Lu D."/>
            <person name="Skrede I."/>
            <person name="Drula E."/>
            <person name="Henrissat B."/>
            <person name="Morin E."/>
            <person name="Kohler A."/>
            <person name="Barry K."/>
            <person name="LaButti K."/>
            <person name="Morin E."/>
            <person name="Salamov A."/>
            <person name="Lipzen A."/>
            <person name="Mereny Z."/>
            <person name="Hegedus B."/>
            <person name="Baldrian P."/>
            <person name="Stursova M."/>
            <person name="Weitz H."/>
            <person name="Taylor A."/>
            <person name="Grigoriev I.V."/>
            <person name="Nagy L.G."/>
            <person name="Martin F."/>
            <person name="Kauserud H."/>
        </authorList>
    </citation>
    <scope>NUCLEOTIDE SEQUENCE</scope>
    <source>
        <strain evidence="2">9144</strain>
    </source>
</reference>
<proteinExistence type="predicted"/>
<gene>
    <name evidence="2" type="ORF">GGX14DRAFT_401690</name>
</gene>
<organism evidence="2 3">
    <name type="scientific">Mycena pura</name>
    <dbReference type="NCBI Taxonomy" id="153505"/>
    <lineage>
        <taxon>Eukaryota</taxon>
        <taxon>Fungi</taxon>
        <taxon>Dikarya</taxon>
        <taxon>Basidiomycota</taxon>
        <taxon>Agaricomycotina</taxon>
        <taxon>Agaricomycetes</taxon>
        <taxon>Agaricomycetidae</taxon>
        <taxon>Agaricales</taxon>
        <taxon>Marasmiineae</taxon>
        <taxon>Mycenaceae</taxon>
        <taxon>Mycena</taxon>
    </lineage>
</organism>
<name>A0AAD6UZW9_9AGAR</name>
<comment type="caution">
    <text evidence="2">The sequence shown here is derived from an EMBL/GenBank/DDBJ whole genome shotgun (WGS) entry which is preliminary data.</text>
</comment>
<evidence type="ECO:0000313" key="3">
    <source>
        <dbReference type="Proteomes" id="UP001219525"/>
    </source>
</evidence>
<evidence type="ECO:0000313" key="2">
    <source>
        <dbReference type="EMBL" id="KAJ7199057.1"/>
    </source>
</evidence>
<dbReference type="EMBL" id="JARJCW010000070">
    <property type="protein sequence ID" value="KAJ7199057.1"/>
    <property type="molecule type" value="Genomic_DNA"/>
</dbReference>
<keyword evidence="3" id="KW-1185">Reference proteome</keyword>
<evidence type="ECO:0000256" key="1">
    <source>
        <dbReference type="SAM" id="MobiDB-lite"/>
    </source>
</evidence>
<accession>A0AAD6UZW9</accession>
<protein>
    <submittedName>
        <fullName evidence="2">Uncharacterized protein</fullName>
    </submittedName>
</protein>
<dbReference type="Proteomes" id="UP001219525">
    <property type="component" value="Unassembled WGS sequence"/>
</dbReference>